<dbReference type="PANTHER" id="PTHR12901">
    <property type="entry name" value="SPERM PROTEIN HOMOLOG"/>
    <property type="match status" value="1"/>
</dbReference>
<name>A0ABT1L4H2_9GAMM</name>
<dbReference type="Pfam" id="PF03364">
    <property type="entry name" value="Polyketide_cyc"/>
    <property type="match status" value="1"/>
</dbReference>
<proteinExistence type="inferred from homology"/>
<sequence length="143" mass="16671">MKKLSKQVYSKHTVELLYEAVNDTEAYRLFIPFCTKSEVLQEGSEKKLCRLTFSQGFISRDLITVNTLWPNHRIDIVLKKGDFSHLYGQWLFQESEEGSLVSLDIEYAFNDMFVAYTFGKIFDFVAGDMVNIFCRRADELSVR</sequence>
<dbReference type="PANTHER" id="PTHR12901:SF10">
    <property type="entry name" value="COENZYME Q-BINDING PROTEIN COQ10, MITOCHONDRIAL"/>
    <property type="match status" value="1"/>
</dbReference>
<dbReference type="InterPro" id="IPR044996">
    <property type="entry name" value="COQ10-like"/>
</dbReference>
<comment type="caution">
    <text evidence="4">The sequence shown here is derived from an EMBL/GenBank/DDBJ whole genome shotgun (WGS) entry which is preliminary data.</text>
</comment>
<evidence type="ECO:0000256" key="1">
    <source>
        <dbReference type="ARBA" id="ARBA00008918"/>
    </source>
</evidence>
<evidence type="ECO:0000313" key="4">
    <source>
        <dbReference type="EMBL" id="MCP8352074.1"/>
    </source>
</evidence>
<evidence type="ECO:0000259" key="3">
    <source>
        <dbReference type="Pfam" id="PF03364"/>
    </source>
</evidence>
<dbReference type="Gene3D" id="3.30.530.20">
    <property type="match status" value="1"/>
</dbReference>
<protein>
    <submittedName>
        <fullName evidence="4">Type II toxin-antitoxin system RatA family toxin</fullName>
    </submittedName>
</protein>
<dbReference type="SUPFAM" id="SSF55961">
    <property type="entry name" value="Bet v1-like"/>
    <property type="match status" value="1"/>
</dbReference>
<evidence type="ECO:0000256" key="2">
    <source>
        <dbReference type="ARBA" id="ARBA00022649"/>
    </source>
</evidence>
<feature type="domain" description="Coenzyme Q-binding protein COQ10 START" evidence="3">
    <location>
        <begin position="12"/>
        <end position="133"/>
    </location>
</feature>
<reference evidence="4 5" key="1">
    <citation type="journal article" date="2022" name="Nat. Microbiol.">
        <title>The microbiome of a bacterivorous marine choanoflagellate contains a resource-demanding obligate bacterial associate.</title>
        <authorList>
            <person name="Needham D.M."/>
            <person name="Poirier C."/>
            <person name="Bachy C."/>
            <person name="George E.E."/>
            <person name="Wilken S."/>
            <person name="Yung C.C.M."/>
            <person name="Limardo A.J."/>
            <person name="Morando M."/>
            <person name="Sudek L."/>
            <person name="Malmstrom R.R."/>
            <person name="Keeling P.J."/>
            <person name="Santoro A.E."/>
            <person name="Worden A.Z."/>
        </authorList>
    </citation>
    <scope>NUCLEOTIDE SEQUENCE [LARGE SCALE GENOMIC DNA]</scope>
    <source>
        <strain evidence="4 5">Comchoano-2</strain>
    </source>
</reference>
<accession>A0ABT1L4H2</accession>
<dbReference type="Proteomes" id="UP001320768">
    <property type="component" value="Unassembled WGS sequence"/>
</dbReference>
<dbReference type="InterPro" id="IPR005031">
    <property type="entry name" value="COQ10_START"/>
</dbReference>
<keyword evidence="5" id="KW-1185">Reference proteome</keyword>
<dbReference type="CDD" id="cd07813">
    <property type="entry name" value="COQ10p_like"/>
    <property type="match status" value="1"/>
</dbReference>
<keyword evidence="2" id="KW-1277">Toxin-antitoxin system</keyword>
<evidence type="ECO:0000313" key="5">
    <source>
        <dbReference type="Proteomes" id="UP001320768"/>
    </source>
</evidence>
<dbReference type="EMBL" id="JAKUDN010000002">
    <property type="protein sequence ID" value="MCP8352074.1"/>
    <property type="molecule type" value="Genomic_DNA"/>
</dbReference>
<comment type="similarity">
    <text evidence="1">Belongs to the ribosome association toxin RatA family.</text>
</comment>
<dbReference type="RefSeq" id="WP_258569184.1">
    <property type="nucleotide sequence ID" value="NZ_JAKUDN010000002.1"/>
</dbReference>
<dbReference type="InterPro" id="IPR023393">
    <property type="entry name" value="START-like_dom_sf"/>
</dbReference>
<gene>
    <name evidence="4" type="ORF">MKS91_02075</name>
</gene>
<organism evidence="4 5">
    <name type="scientific">Candidatus Synchoanobacter obligatus</name>
    <dbReference type="NCBI Taxonomy" id="2919597"/>
    <lineage>
        <taxon>Bacteria</taxon>
        <taxon>Pseudomonadati</taxon>
        <taxon>Pseudomonadota</taxon>
        <taxon>Gammaproteobacteria</taxon>
        <taxon>Candidatus Comchoanobacterales</taxon>
        <taxon>Candidatus Comchoanobacteraceae</taxon>
        <taxon>Candidatus Synchoanobacter</taxon>
    </lineage>
</organism>